<organism evidence="1 2">
    <name type="scientific">Oligosphaera ethanolica</name>
    <dbReference type="NCBI Taxonomy" id="760260"/>
    <lineage>
        <taxon>Bacteria</taxon>
        <taxon>Pseudomonadati</taxon>
        <taxon>Lentisphaerota</taxon>
        <taxon>Oligosphaeria</taxon>
        <taxon>Oligosphaerales</taxon>
        <taxon>Oligosphaeraceae</taxon>
        <taxon>Oligosphaera</taxon>
    </lineage>
</organism>
<reference evidence="1" key="1">
    <citation type="submission" date="2023-07" db="EMBL/GenBank/DDBJ databases">
        <title>Genomic Encyclopedia of Type Strains, Phase IV (KMG-IV): sequencing the most valuable type-strain genomes for metagenomic binning, comparative biology and taxonomic classification.</title>
        <authorList>
            <person name="Goeker M."/>
        </authorList>
    </citation>
    <scope>NUCLEOTIDE SEQUENCE</scope>
    <source>
        <strain evidence="1">DSM 24202</strain>
    </source>
</reference>
<dbReference type="AlphaFoldDB" id="A0AAE4APB2"/>
<gene>
    <name evidence="1" type="ORF">J3R75_002442</name>
</gene>
<accession>A0AAE4APB2</accession>
<proteinExistence type="predicted"/>
<evidence type="ECO:0000313" key="1">
    <source>
        <dbReference type="EMBL" id="MDQ0290335.1"/>
    </source>
</evidence>
<dbReference type="EMBL" id="JAUSVL010000001">
    <property type="protein sequence ID" value="MDQ0290335.1"/>
    <property type="molecule type" value="Genomic_DNA"/>
</dbReference>
<name>A0AAE4APB2_9BACT</name>
<keyword evidence="2" id="KW-1185">Reference proteome</keyword>
<sequence length="725" mass="80367">MSETMALQEKNYVDVMRPWLKVLPQFTRQSLFNPSLRHYGTGESAHWPIQSNFNVFAALAVLGTSPHLEDEKPAMAREEIIRTALDFLRYGLATHLSGHDVASDGKQWGHHWISVLGLERMAHGVNAIREYLSDDDRMALRRVLISEADWITDNHPVRGCMVNSEGPNVPESNIWNGAVLMRTAAAYPDAPRVKEYLTKATSFMLNGLSHPLDAGCETMFYGKPVRKWHVGFNYTPNWSLDHHGYLNVGYMVICLSNLAMLHFYFKDLGLTPPPELTWHLQEVWAMVKKCTFADGRLLRIGGDTRARYTYCQNYAIPSWMLAQDVLGDSDAAGFEAGWLKIMQQEQDYTGTGGFYGRRLDNIRRINYYYYSRLESDAILCLSYGAYWHRRFQLLALTTPAVVNMPVSWQDEYHGATFERSGNAVRSFVWHGGQGPTGVIAPADESSMGEWQLNLHGEVLSTQTPALNYGNSDWHELFHGGFVNVGAADWCERDPLGEGEGVYAYARHQIAVAALPDQETMLVLQYATISKEITLDAIKGFGVKVPNDLFNGSKRRYMTADGTCLELTGNPGCADDRHLAADRVCVDGKLAVFALYGAEGLTIHRPAKAQIILHKPHGPWLSSLYADEICGKVVLENQRYTPGTVVLDDGFAVAVSGDLKAECDAELSADSTVRQATFTRGNKTWGFAANFGSTTASVAVPAGAFVLAGSSELAPGGALLWQQSLI</sequence>
<dbReference type="RefSeq" id="WP_307261794.1">
    <property type="nucleotide sequence ID" value="NZ_JAUSVL010000001.1"/>
</dbReference>
<evidence type="ECO:0000313" key="2">
    <source>
        <dbReference type="Proteomes" id="UP001238163"/>
    </source>
</evidence>
<protein>
    <submittedName>
        <fullName evidence="1">Uncharacterized protein</fullName>
    </submittedName>
</protein>
<dbReference type="Gene3D" id="1.50.10.100">
    <property type="entry name" value="Chondroitin AC/alginate lyase"/>
    <property type="match status" value="1"/>
</dbReference>
<comment type="caution">
    <text evidence="1">The sequence shown here is derived from an EMBL/GenBank/DDBJ whole genome shotgun (WGS) entry which is preliminary data.</text>
</comment>
<dbReference type="InterPro" id="IPR008929">
    <property type="entry name" value="Chondroitin_lyas"/>
</dbReference>
<dbReference type="Proteomes" id="UP001238163">
    <property type="component" value="Unassembled WGS sequence"/>
</dbReference>